<feature type="domain" description="Nitroreductase" evidence="6">
    <location>
        <begin position="6"/>
        <end position="170"/>
    </location>
</feature>
<dbReference type="EMBL" id="JAESWC010000018">
    <property type="protein sequence ID" value="MBL4937878.1"/>
    <property type="molecule type" value="Genomic_DNA"/>
</dbReference>
<keyword evidence="5" id="KW-0560">Oxidoreductase</keyword>
<protein>
    <submittedName>
        <fullName evidence="7">Nitroreductase family protein</fullName>
    </submittedName>
</protein>
<evidence type="ECO:0000256" key="1">
    <source>
        <dbReference type="ARBA" id="ARBA00001917"/>
    </source>
</evidence>
<evidence type="ECO:0000256" key="2">
    <source>
        <dbReference type="ARBA" id="ARBA00007118"/>
    </source>
</evidence>
<dbReference type="InterPro" id="IPR000415">
    <property type="entry name" value="Nitroreductase-like"/>
</dbReference>
<dbReference type="Gene3D" id="3.40.109.10">
    <property type="entry name" value="NADH Oxidase"/>
    <property type="match status" value="1"/>
</dbReference>
<dbReference type="InterPro" id="IPR029479">
    <property type="entry name" value="Nitroreductase"/>
</dbReference>
<dbReference type="SUPFAM" id="SSF55469">
    <property type="entry name" value="FMN-dependent nitroreductase-like"/>
    <property type="match status" value="1"/>
</dbReference>
<proteinExistence type="inferred from homology"/>
<sequence length="201" mass="22889">MIVDLLKKRCSIRKFKQMTIPQDTIDYIIEAGRLSPSGGNEQPWVFGIVNDNELINKIAIAAYNQKWISSAPLVIVLCTTIVEDERGARNIQVSRFPKFKNEILNMSKQLYSKLNSEEHQSKIPGTNMVLAALEHGIYSTWVSYFNVNEVAGLLNLPPLYIPSEILVLGYPEGEIKPKIKKKKEEIIFINSYKKDDPSDYI</sequence>
<evidence type="ECO:0000259" key="6">
    <source>
        <dbReference type="Pfam" id="PF00881"/>
    </source>
</evidence>
<evidence type="ECO:0000313" key="8">
    <source>
        <dbReference type="Proteomes" id="UP000632377"/>
    </source>
</evidence>
<evidence type="ECO:0000256" key="5">
    <source>
        <dbReference type="ARBA" id="ARBA00023002"/>
    </source>
</evidence>
<name>A0ABS1TET7_9CLOT</name>
<dbReference type="PANTHER" id="PTHR43673">
    <property type="entry name" value="NAD(P)H NITROREDUCTASE YDGI-RELATED"/>
    <property type="match status" value="1"/>
</dbReference>
<comment type="cofactor">
    <cofactor evidence="1">
        <name>FMN</name>
        <dbReference type="ChEBI" id="CHEBI:58210"/>
    </cofactor>
</comment>
<evidence type="ECO:0000313" key="7">
    <source>
        <dbReference type="EMBL" id="MBL4937878.1"/>
    </source>
</evidence>
<reference evidence="7 8" key="1">
    <citation type="submission" date="2021-01" db="EMBL/GenBank/DDBJ databases">
        <title>Genome public.</title>
        <authorList>
            <person name="Liu C."/>
            <person name="Sun Q."/>
        </authorList>
    </citation>
    <scope>NUCLEOTIDE SEQUENCE [LARGE SCALE GENOMIC DNA]</scope>
    <source>
        <strain evidence="7 8">YIM B02515</strain>
    </source>
</reference>
<dbReference type="Pfam" id="PF00881">
    <property type="entry name" value="Nitroreductase"/>
    <property type="match status" value="1"/>
</dbReference>
<comment type="similarity">
    <text evidence="2">Belongs to the nitroreductase family.</text>
</comment>
<dbReference type="PANTHER" id="PTHR43673:SF2">
    <property type="entry name" value="NITROREDUCTASE"/>
    <property type="match status" value="1"/>
</dbReference>
<organism evidence="7 8">
    <name type="scientific">Clostridium rhizosphaerae</name>
    <dbReference type="NCBI Taxonomy" id="2803861"/>
    <lineage>
        <taxon>Bacteria</taxon>
        <taxon>Bacillati</taxon>
        <taxon>Bacillota</taxon>
        <taxon>Clostridia</taxon>
        <taxon>Eubacteriales</taxon>
        <taxon>Clostridiaceae</taxon>
        <taxon>Clostridium</taxon>
    </lineage>
</organism>
<keyword evidence="4" id="KW-0288">FMN</keyword>
<accession>A0ABS1TET7</accession>
<keyword evidence="3" id="KW-0285">Flavoprotein</keyword>
<evidence type="ECO:0000256" key="3">
    <source>
        <dbReference type="ARBA" id="ARBA00022630"/>
    </source>
</evidence>
<gene>
    <name evidence="7" type="ORF">JK636_19400</name>
</gene>
<dbReference type="RefSeq" id="WP_202750619.1">
    <property type="nucleotide sequence ID" value="NZ_JAESWC010000018.1"/>
</dbReference>
<dbReference type="Proteomes" id="UP000632377">
    <property type="component" value="Unassembled WGS sequence"/>
</dbReference>
<evidence type="ECO:0000256" key="4">
    <source>
        <dbReference type="ARBA" id="ARBA00022643"/>
    </source>
</evidence>
<keyword evidence="8" id="KW-1185">Reference proteome</keyword>
<comment type="caution">
    <text evidence="7">The sequence shown here is derived from an EMBL/GenBank/DDBJ whole genome shotgun (WGS) entry which is preliminary data.</text>
</comment>